<gene>
    <name evidence="1" type="ORF">HELGO_WM3304</name>
</gene>
<dbReference type="Pfam" id="PF19940">
    <property type="entry name" value="DUF6402"/>
    <property type="match status" value="1"/>
</dbReference>
<dbReference type="AlphaFoldDB" id="A0A6S6SW37"/>
<protein>
    <submittedName>
        <fullName evidence="1">Sporulation-specific N-acetylmuramoyl-L-alanine amidase</fullName>
    </submittedName>
</protein>
<accession>A0A6S6SW37</accession>
<dbReference type="EMBL" id="CACVAS010000047">
    <property type="protein sequence ID" value="CAA6807505.1"/>
    <property type="molecule type" value="Genomic_DNA"/>
</dbReference>
<evidence type="ECO:0000313" key="1">
    <source>
        <dbReference type="EMBL" id="CAA6807505.1"/>
    </source>
</evidence>
<dbReference type="InterPro" id="IPR045646">
    <property type="entry name" value="DUF6402"/>
</dbReference>
<organism evidence="1">
    <name type="scientific">uncultured Sulfurovum sp</name>
    <dbReference type="NCBI Taxonomy" id="269237"/>
    <lineage>
        <taxon>Bacteria</taxon>
        <taxon>Pseudomonadati</taxon>
        <taxon>Campylobacterota</taxon>
        <taxon>Epsilonproteobacteria</taxon>
        <taxon>Campylobacterales</taxon>
        <taxon>Sulfurovaceae</taxon>
        <taxon>Sulfurovum</taxon>
        <taxon>environmental samples</taxon>
    </lineage>
</organism>
<reference evidence="1" key="1">
    <citation type="submission" date="2020-01" db="EMBL/GenBank/DDBJ databases">
        <authorList>
            <person name="Meier V. D."/>
            <person name="Meier V D."/>
        </authorList>
    </citation>
    <scope>NUCLEOTIDE SEQUENCE</scope>
    <source>
        <strain evidence="1">HLG_WM_MAG_01</strain>
    </source>
</reference>
<sequence length="578" mass="65893">MSLIKTMISLTLLTSYVFSDTCIDEDTLKDVQCNVSVDNISQIMDDKGWDFGSNLMEHWFEGTHDNYIVDFQDLRDMDTTFDDIVTEIETKAANNTLITENMQLQIIKELAKNFDDLKSNEGASFDHISTEMSLLGTGWKDLESEMKKAHYFNEIRIGDSTSLNAWTASIGEGTLRFVASGHINKDMVLIKKVGLYLRDSYDFIGFQYLGCWSYDEPYAGRTTFSLTDARCVTNKDFRRFASVKENDIDYGNFRVLSEILTLDTYQSFPVEGRTINRAEGLSKILNKLNIPKTHNGFNNYIFGEKITAPTDLYEHSIYKSTVATAYNRGIVINQGTKFYPSEKVLMKDFIKMLVRAIPIPLDNPNYDSSPYSVEAEYKQYIDAAYNAGILESYYLIDGEVKESIADVILDKAYTYALGKKSGINIYTKWSQKYTDIDLYMFNPYSDSSVSLEYDDNNYITNMNDIKNSTGIVYWSKHLTNWGAALDYDSWGGNGNQQWSGTGEERITVDVQQVQRPGTYNLLACYFDNWSATESSMKSSAEIEWWGYYAGNNINKSGSNYFTSIDKGKCRYIGTLNTK</sequence>
<proteinExistence type="predicted"/>
<name>A0A6S6SW37_9BACT</name>